<dbReference type="GO" id="GO:0015179">
    <property type="term" value="F:L-amino acid transmembrane transporter activity"/>
    <property type="evidence" value="ECO:0007669"/>
    <property type="project" value="TreeGrafter"/>
</dbReference>
<feature type="transmembrane region" description="Helical" evidence="6">
    <location>
        <begin position="302"/>
        <end position="325"/>
    </location>
</feature>
<dbReference type="Gene3D" id="1.20.1740.10">
    <property type="entry name" value="Amino acid/polyamine transporter I"/>
    <property type="match status" value="1"/>
</dbReference>
<dbReference type="InterPro" id="IPR002293">
    <property type="entry name" value="AA/rel_permease1"/>
</dbReference>
<evidence type="ECO:0008006" key="9">
    <source>
        <dbReference type="Google" id="ProtNLM"/>
    </source>
</evidence>
<dbReference type="PIRSF" id="PIRSF006060">
    <property type="entry name" value="AA_transporter"/>
    <property type="match status" value="1"/>
</dbReference>
<dbReference type="PANTHER" id="PTHR11785">
    <property type="entry name" value="AMINO ACID TRANSPORTER"/>
    <property type="match status" value="1"/>
</dbReference>
<feature type="transmembrane region" description="Helical" evidence="6">
    <location>
        <begin position="515"/>
        <end position="535"/>
    </location>
</feature>
<name>A0A8H4VMH3_9AGAR</name>
<dbReference type="EMBL" id="JAACJL010000045">
    <property type="protein sequence ID" value="KAF4613515.1"/>
    <property type="molecule type" value="Genomic_DNA"/>
</dbReference>
<evidence type="ECO:0000256" key="2">
    <source>
        <dbReference type="ARBA" id="ARBA00022692"/>
    </source>
</evidence>
<keyword evidence="3 6" id="KW-1133">Transmembrane helix</keyword>
<feature type="transmembrane region" description="Helical" evidence="6">
    <location>
        <begin position="59"/>
        <end position="79"/>
    </location>
</feature>
<evidence type="ECO:0000256" key="4">
    <source>
        <dbReference type="ARBA" id="ARBA00023136"/>
    </source>
</evidence>
<evidence type="ECO:0000256" key="1">
    <source>
        <dbReference type="ARBA" id="ARBA00004141"/>
    </source>
</evidence>
<accession>A0A8H4VMH3</accession>
<proteinExistence type="predicted"/>
<dbReference type="GO" id="GO:0016020">
    <property type="term" value="C:membrane"/>
    <property type="evidence" value="ECO:0007669"/>
    <property type="project" value="UniProtKB-SubCell"/>
</dbReference>
<feature type="transmembrane region" description="Helical" evidence="6">
    <location>
        <begin position="91"/>
        <end position="118"/>
    </location>
</feature>
<evidence type="ECO:0000313" key="7">
    <source>
        <dbReference type="EMBL" id="KAF4613515.1"/>
    </source>
</evidence>
<organism evidence="7 8">
    <name type="scientific">Agrocybe pediades</name>
    <dbReference type="NCBI Taxonomy" id="84607"/>
    <lineage>
        <taxon>Eukaryota</taxon>
        <taxon>Fungi</taxon>
        <taxon>Dikarya</taxon>
        <taxon>Basidiomycota</taxon>
        <taxon>Agaricomycotina</taxon>
        <taxon>Agaricomycetes</taxon>
        <taxon>Agaricomycetidae</taxon>
        <taxon>Agaricales</taxon>
        <taxon>Agaricineae</taxon>
        <taxon>Strophariaceae</taxon>
        <taxon>Agrocybe</taxon>
    </lineage>
</organism>
<evidence type="ECO:0000256" key="6">
    <source>
        <dbReference type="SAM" id="Phobius"/>
    </source>
</evidence>
<feature type="transmembrane region" description="Helical" evidence="6">
    <location>
        <begin position="473"/>
        <end position="495"/>
    </location>
</feature>
<dbReference type="PANTHER" id="PTHR11785:SF498">
    <property type="entry name" value="HIGH-AFFINITY METHIONINE PERMEASE"/>
    <property type="match status" value="1"/>
</dbReference>
<feature type="transmembrane region" description="Helical" evidence="6">
    <location>
        <begin position="182"/>
        <end position="207"/>
    </location>
</feature>
<feature type="transmembrane region" description="Helical" evidence="6">
    <location>
        <begin position="432"/>
        <end position="453"/>
    </location>
</feature>
<sequence length="550" mass="59304">MSRGIADDTTRLLPAATANLKGITTDYGAVEEATEDSLTSQDREEIEQSAKEDRPKRQIGVFSAVFMIFNRIIGTGIFATPGTILGFSGSVGLAMVMWVIGACIAAVGMHVYIIWGTALPHNGGEKNYLEHLFPRPKRLITCLYAANAVLLAYGAGNSLVFAEYSIASIAPSLLQAPSPTPRVFLGCSSVQLVAFACLTFVVLLHGLHIPAGLRLQNTLGMLKIGILLVVVGAGVQALKGDLQEGVERPGNFDSWTKIWDGSRGGSSVLCACLYNVIWSYVGFSNANYALSEMHNPGRTLRIAGPLAIITVTVFYLLCNIAYFSAASKEEITGSGRLVAALLFKNVWGEKTERVLNGFVALSALGNVLSVLFSQGRVNQSLGRERVLPFSKFWASSWPAKAPLAGLGLQWVTCNIVIFTLPPGDAYNFVINVISYPLAVINATISFGLVYLAWRASSSKTQAPPPPSSLPSTFNPPLTASLFIPALAFGFANVFLFLAPLMKPPPGVQPYERLPYWTHAVGGWAVFALGAVWWYISERRLRQLGRVVVVL</sequence>
<feature type="transmembrane region" description="Helical" evidence="6">
    <location>
        <begin position="354"/>
        <end position="373"/>
    </location>
</feature>
<evidence type="ECO:0000256" key="5">
    <source>
        <dbReference type="SAM" id="MobiDB-lite"/>
    </source>
</evidence>
<evidence type="ECO:0000313" key="8">
    <source>
        <dbReference type="Proteomes" id="UP000521872"/>
    </source>
</evidence>
<dbReference type="InterPro" id="IPR050598">
    <property type="entry name" value="AminoAcid_Transporter"/>
</dbReference>
<protein>
    <recommendedName>
        <fullName evidence="9">High affinity methionine permease</fullName>
    </recommendedName>
</protein>
<dbReference type="Proteomes" id="UP000521872">
    <property type="component" value="Unassembled WGS sequence"/>
</dbReference>
<dbReference type="Pfam" id="PF13520">
    <property type="entry name" value="AA_permease_2"/>
    <property type="match status" value="1"/>
</dbReference>
<feature type="compositionally biased region" description="Basic and acidic residues" evidence="5">
    <location>
        <begin position="41"/>
        <end position="52"/>
    </location>
</feature>
<feature type="transmembrane region" description="Helical" evidence="6">
    <location>
        <begin position="139"/>
        <end position="162"/>
    </location>
</feature>
<comment type="caution">
    <text evidence="7">The sequence shown here is derived from an EMBL/GenBank/DDBJ whole genome shotgun (WGS) entry which is preliminary data.</text>
</comment>
<gene>
    <name evidence="7" type="ORF">D9613_008166</name>
</gene>
<feature type="transmembrane region" description="Helical" evidence="6">
    <location>
        <begin position="266"/>
        <end position="290"/>
    </location>
</feature>
<keyword evidence="8" id="KW-1185">Reference proteome</keyword>
<evidence type="ECO:0000256" key="3">
    <source>
        <dbReference type="ARBA" id="ARBA00022989"/>
    </source>
</evidence>
<keyword evidence="2 6" id="KW-0812">Transmembrane</keyword>
<reference evidence="7 8" key="1">
    <citation type="submission" date="2019-12" db="EMBL/GenBank/DDBJ databases">
        <authorList>
            <person name="Floudas D."/>
            <person name="Bentzer J."/>
            <person name="Ahren D."/>
            <person name="Johansson T."/>
            <person name="Persson P."/>
            <person name="Tunlid A."/>
        </authorList>
    </citation>
    <scope>NUCLEOTIDE SEQUENCE [LARGE SCALE GENOMIC DNA]</scope>
    <source>
        <strain evidence="7 8">CBS 102.39</strain>
    </source>
</reference>
<dbReference type="AlphaFoldDB" id="A0A8H4VMH3"/>
<feature type="region of interest" description="Disordered" evidence="5">
    <location>
        <begin position="33"/>
        <end position="52"/>
    </location>
</feature>
<comment type="subcellular location">
    <subcellularLocation>
        <location evidence="1">Membrane</location>
        <topology evidence="1">Multi-pass membrane protein</topology>
    </subcellularLocation>
</comment>
<keyword evidence="4 6" id="KW-0472">Membrane</keyword>